<reference evidence="1" key="1">
    <citation type="submission" date="2021-01" db="EMBL/GenBank/DDBJ databases">
        <title>Whole genome shotgun sequence of Virgisporangium aliadipatigenens NBRC 105644.</title>
        <authorList>
            <person name="Komaki H."/>
            <person name="Tamura T."/>
        </authorList>
    </citation>
    <scope>NUCLEOTIDE SEQUENCE</scope>
    <source>
        <strain evidence="1">NBRC 105644</strain>
    </source>
</reference>
<dbReference type="SUPFAM" id="SSF51658">
    <property type="entry name" value="Xylose isomerase-like"/>
    <property type="match status" value="1"/>
</dbReference>
<accession>A0A8J4DPY7</accession>
<protein>
    <recommendedName>
        <fullName evidence="3">DUF692 family protein</fullName>
    </recommendedName>
</protein>
<dbReference type="Gene3D" id="3.20.20.150">
    <property type="entry name" value="Divalent-metal-dependent TIM barrel enzymes"/>
    <property type="match status" value="1"/>
</dbReference>
<sequence length="521" mass="56941">MDFGPDYFRDVPLKGLGVGVNPADFHPAYLADGAVDFFEITAPSSRHRGPAPYLRAHERAEREAAGFRRRGVRELAGAATVLVHSTNVNPVYAQPPTEDDLTELRELLTIADAPWVTEDLGVWLMSERHVYPHFMPLPLTAETLVVATANIRFVQEVLGRPFNAEFPPMTYVAGDMHAFDFFARLCEATGCGMCVDVGHVLSYQVARGASPTADLHRLPWDSVTEIHFAGGRIDLVREGFVYHDDHGDHDVVSVCLDLIDEVVETAPHLRAIALELFGARRPERALQRLAAVRSRPSVASWLAGVVPARPPLPDLTSSRARVRSLSVGLFDVLHSDRPLSGERLVHAGPDLADVFAVNERRRWDYDRRSRLLALGTGIAAYYPATAGWIQRLRGWSVERLHDRLIATLDGTAPLSAATAARAMRSLLPDTPLLQELLDCESWMNACVADEPVAPERHWGVDIDAAIEGLSEVDGSPEGFRAKVTLAYLGDGRFGRSGGVVAVQADETGPVECGSARCCTGD</sequence>
<dbReference type="Pfam" id="PF05114">
    <property type="entry name" value="MbnB_TglH_ChrH"/>
    <property type="match status" value="1"/>
</dbReference>
<evidence type="ECO:0000313" key="1">
    <source>
        <dbReference type="EMBL" id="GIJ45401.1"/>
    </source>
</evidence>
<organism evidence="1 2">
    <name type="scientific">Virgisporangium aliadipatigenens</name>
    <dbReference type="NCBI Taxonomy" id="741659"/>
    <lineage>
        <taxon>Bacteria</taxon>
        <taxon>Bacillati</taxon>
        <taxon>Actinomycetota</taxon>
        <taxon>Actinomycetes</taxon>
        <taxon>Micromonosporales</taxon>
        <taxon>Micromonosporaceae</taxon>
        <taxon>Virgisporangium</taxon>
    </lineage>
</organism>
<gene>
    <name evidence="1" type="ORF">Val02_22870</name>
</gene>
<dbReference type="InterPro" id="IPR036237">
    <property type="entry name" value="Xyl_isomerase-like_sf"/>
</dbReference>
<dbReference type="PANTHER" id="PTHR42194">
    <property type="entry name" value="UPF0276 PROTEIN HI_1600"/>
    <property type="match status" value="1"/>
</dbReference>
<dbReference type="Proteomes" id="UP000619260">
    <property type="component" value="Unassembled WGS sequence"/>
</dbReference>
<dbReference type="InterPro" id="IPR007801">
    <property type="entry name" value="MbnB/TglH/ChrH"/>
</dbReference>
<name>A0A8J4DPY7_9ACTN</name>
<comment type="caution">
    <text evidence="1">The sequence shown here is derived from an EMBL/GenBank/DDBJ whole genome shotgun (WGS) entry which is preliminary data.</text>
</comment>
<dbReference type="AlphaFoldDB" id="A0A8J4DPY7"/>
<evidence type="ECO:0000313" key="2">
    <source>
        <dbReference type="Proteomes" id="UP000619260"/>
    </source>
</evidence>
<dbReference type="PANTHER" id="PTHR42194:SF1">
    <property type="entry name" value="UPF0276 PROTEIN HI_1600"/>
    <property type="match status" value="1"/>
</dbReference>
<dbReference type="EMBL" id="BOPF01000007">
    <property type="protein sequence ID" value="GIJ45401.1"/>
    <property type="molecule type" value="Genomic_DNA"/>
</dbReference>
<keyword evidence="2" id="KW-1185">Reference proteome</keyword>
<proteinExistence type="predicted"/>
<evidence type="ECO:0008006" key="3">
    <source>
        <dbReference type="Google" id="ProtNLM"/>
    </source>
</evidence>
<dbReference type="RefSeq" id="WP_203898952.1">
    <property type="nucleotide sequence ID" value="NZ_BOPF01000007.1"/>
</dbReference>